<sequence>MMELESGFRTPYLDGGTGIWVVGWFLPGLWWNWIRYIWTVDAPVGQTTARGGGEDGIRELTREESEAAILSFADSAKRHCRTQSDYDDHIELLQGMRSWGQPLTQKRVGCKRVVLGNFKRGNLVCIAAAQVVWSTGYLSRDVRLSLALIAVNPKYDMRKVGFETIKRMKSFGMQNALLLDLSPLMTVPRLRVFCLESTQTLDEDPEGVFQDPLVQQYNSRVRRSCYVLDDIPTWADLGPYWYEGVLPRSVRFFFRKRFHAVNEFEVTLQRPGAGLSTGSGTVGGARVIAMDEAEAATEIPGHGKVREIERRLASRLLEEIQGENPVRSD</sequence>
<protein>
    <submittedName>
        <fullName evidence="1">Uncharacterized protein</fullName>
    </submittedName>
</protein>
<organism evidence="1 2">
    <name type="scientific">Ectocarpus siliculosus</name>
    <name type="common">Brown alga</name>
    <name type="synonym">Conferva siliculosa</name>
    <dbReference type="NCBI Taxonomy" id="2880"/>
    <lineage>
        <taxon>Eukaryota</taxon>
        <taxon>Sar</taxon>
        <taxon>Stramenopiles</taxon>
        <taxon>Ochrophyta</taxon>
        <taxon>PX clade</taxon>
        <taxon>Phaeophyceae</taxon>
        <taxon>Ectocarpales</taxon>
        <taxon>Ectocarpaceae</taxon>
        <taxon>Ectocarpus</taxon>
    </lineage>
</organism>
<dbReference type="Proteomes" id="UP000002630">
    <property type="component" value="Linkage Group LG25"/>
</dbReference>
<evidence type="ECO:0000313" key="2">
    <source>
        <dbReference type="Proteomes" id="UP000002630"/>
    </source>
</evidence>
<dbReference type="InParanoid" id="D8LH52"/>
<keyword evidence="2" id="KW-1185">Reference proteome</keyword>
<accession>D8LH52</accession>
<proteinExistence type="predicted"/>
<dbReference type="OrthoDB" id="190121at2759"/>
<dbReference type="EMBL" id="FN648364">
    <property type="protein sequence ID" value="CBN74271.1"/>
    <property type="molecule type" value="Genomic_DNA"/>
</dbReference>
<dbReference type="EMBL" id="FN649750">
    <property type="protein sequence ID" value="CBN74271.1"/>
    <property type="molecule type" value="Genomic_DNA"/>
</dbReference>
<name>D8LH52_ECTSI</name>
<evidence type="ECO:0000313" key="1">
    <source>
        <dbReference type="EMBL" id="CBN74271.1"/>
    </source>
</evidence>
<reference evidence="1 2" key="1">
    <citation type="journal article" date="2010" name="Nature">
        <title>The Ectocarpus genome and the independent evolution of multicellularity in brown algae.</title>
        <authorList>
            <person name="Cock J.M."/>
            <person name="Sterck L."/>
            <person name="Rouze P."/>
            <person name="Scornet D."/>
            <person name="Allen A.E."/>
            <person name="Amoutzias G."/>
            <person name="Anthouard V."/>
            <person name="Artiguenave F."/>
            <person name="Aury J.M."/>
            <person name="Badger J.H."/>
            <person name="Beszteri B."/>
            <person name="Billiau K."/>
            <person name="Bonnet E."/>
            <person name="Bothwell J.H."/>
            <person name="Bowler C."/>
            <person name="Boyen C."/>
            <person name="Brownlee C."/>
            <person name="Carrano C.J."/>
            <person name="Charrier B."/>
            <person name="Cho G.Y."/>
            <person name="Coelho S.M."/>
            <person name="Collen J."/>
            <person name="Corre E."/>
            <person name="Da Silva C."/>
            <person name="Delage L."/>
            <person name="Delaroque N."/>
            <person name="Dittami S.M."/>
            <person name="Doulbeau S."/>
            <person name="Elias M."/>
            <person name="Farnham G."/>
            <person name="Gachon C.M."/>
            <person name="Gschloessl B."/>
            <person name="Heesch S."/>
            <person name="Jabbari K."/>
            <person name="Jubin C."/>
            <person name="Kawai H."/>
            <person name="Kimura K."/>
            <person name="Kloareg B."/>
            <person name="Kupper F.C."/>
            <person name="Lang D."/>
            <person name="Le Bail A."/>
            <person name="Leblanc C."/>
            <person name="Lerouge P."/>
            <person name="Lohr M."/>
            <person name="Lopez P.J."/>
            <person name="Martens C."/>
            <person name="Maumus F."/>
            <person name="Michel G."/>
            <person name="Miranda-Saavedra D."/>
            <person name="Morales J."/>
            <person name="Moreau H."/>
            <person name="Motomura T."/>
            <person name="Nagasato C."/>
            <person name="Napoli C.A."/>
            <person name="Nelson D.R."/>
            <person name="Nyvall-Collen P."/>
            <person name="Peters A.F."/>
            <person name="Pommier C."/>
            <person name="Potin P."/>
            <person name="Poulain J."/>
            <person name="Quesneville H."/>
            <person name="Read B."/>
            <person name="Rensing S.A."/>
            <person name="Ritter A."/>
            <person name="Rousvoal S."/>
            <person name="Samanta M."/>
            <person name="Samson G."/>
            <person name="Schroeder D.C."/>
            <person name="Segurens B."/>
            <person name="Strittmatter M."/>
            <person name="Tonon T."/>
            <person name="Tregear J.W."/>
            <person name="Valentin K."/>
            <person name="von Dassow P."/>
            <person name="Yamagishi T."/>
            <person name="Van de Peer Y."/>
            <person name="Wincker P."/>
        </authorList>
    </citation>
    <scope>NUCLEOTIDE SEQUENCE [LARGE SCALE GENOMIC DNA]</scope>
    <source>
        <strain evidence="2">Ec32 / CCAP1310/4</strain>
    </source>
</reference>
<dbReference type="OMA" id="HAVNEFE"/>
<dbReference type="AlphaFoldDB" id="D8LH52"/>
<gene>
    <name evidence="1" type="ORF">Esi_0019_0020</name>
</gene>